<sequence length="111" mass="12250">MSKKKNSWLDDMQSFQKIAVETAFNAGDSYWSHEYFAHSDNAAHVVTNVKIRAKEDETRLTNIRIPAQLEAVLAQIAPGVPIATALLVLADLKASELVKENKAVKISNKGE</sequence>
<gene>
    <name evidence="2" type="ORF">E5F22_24120</name>
    <name evidence="1" type="ORF">G2801_23570</name>
</gene>
<reference evidence="1" key="1">
    <citation type="journal article" date="2018" name="Genome Biol.">
        <title>SKESA: strategic k-mer extension for scrupulous assemblies.</title>
        <authorList>
            <person name="Souvorov A."/>
            <person name="Agarwala R."/>
            <person name="Lipman D.J."/>
        </authorList>
    </citation>
    <scope>NUCLEOTIDE SEQUENCE</scope>
    <source>
        <strain evidence="1">Salmonella enterica</strain>
    </source>
</reference>
<geneLocation type="plasmid" evidence="3">
    <name>psa20130280.1</name>
</geneLocation>
<protein>
    <submittedName>
        <fullName evidence="2">Uncharacterized protein</fullName>
    </submittedName>
</protein>
<reference evidence="1" key="3">
    <citation type="submission" date="2019-04" db="EMBL/GenBank/DDBJ databases">
        <authorList>
            <consortium name="NCBI Pathogen Detection Project"/>
        </authorList>
    </citation>
    <scope>NUCLEOTIDE SEQUENCE</scope>
    <source>
        <strain evidence="1">Salmonella enterica</strain>
    </source>
</reference>
<dbReference type="GeneID" id="39752415"/>
<keyword evidence="2" id="KW-0614">Plasmid</keyword>
<reference evidence="2 3" key="2">
    <citation type="submission" date="2019-04" db="EMBL/GenBank/DDBJ databases">
        <title>Development of a multi-locus typing scheme for an Enterobacteriaceae linear plasmid that mediates inter-species transfer of flagella.</title>
        <authorList>
            <person name="Robertson J."/>
            <person name="Lin J."/>
            <person name="Wren-Hedegus A."/>
            <person name="Arya G."/>
            <person name="Carrillo C."/>
            <person name="Nash J.H.E."/>
        </authorList>
    </citation>
    <scope>NUCLEOTIDE SEQUENCE [LARGE SCALE GENOMIC DNA]</scope>
    <source>
        <strain evidence="2 3">SA20130280</strain>
        <plasmid evidence="2">pSA20130280.1</plasmid>
        <plasmid evidence="3">psa20130280.1</plasmid>
    </source>
</reference>
<dbReference type="EMBL" id="DAAQSU010000030">
    <property type="protein sequence ID" value="HAE0723577.1"/>
    <property type="molecule type" value="Genomic_DNA"/>
</dbReference>
<name>A0A4P7M7M1_SALSE</name>
<dbReference type="Proteomes" id="UP000295223">
    <property type="component" value="Plasmid pSA20130280.1"/>
</dbReference>
<geneLocation type="plasmid" evidence="2">
    <name>pSA20130280.1</name>
</geneLocation>
<organism evidence="2 3">
    <name type="scientific">Salmonella senftenberg</name>
    <dbReference type="NCBI Taxonomy" id="28150"/>
    <lineage>
        <taxon>Bacteria</taxon>
        <taxon>Pseudomonadati</taxon>
        <taxon>Pseudomonadota</taxon>
        <taxon>Gammaproteobacteria</taxon>
        <taxon>Enterobacterales</taxon>
        <taxon>Enterobacteriaceae</taxon>
        <taxon>Salmonella</taxon>
    </lineage>
</organism>
<evidence type="ECO:0000313" key="3">
    <source>
        <dbReference type="Proteomes" id="UP000295223"/>
    </source>
</evidence>
<dbReference type="EMBL" id="CP038594">
    <property type="protein sequence ID" value="QBY65752.1"/>
    <property type="molecule type" value="Genomic_DNA"/>
</dbReference>
<dbReference type="AlphaFoldDB" id="A0A4P7M7M1"/>
<evidence type="ECO:0000313" key="1">
    <source>
        <dbReference type="EMBL" id="HAE0723577.1"/>
    </source>
</evidence>
<proteinExistence type="predicted"/>
<accession>A0A4P7M7M1</accession>
<evidence type="ECO:0000313" key="2">
    <source>
        <dbReference type="EMBL" id="QBY65752.1"/>
    </source>
</evidence>
<dbReference type="RefSeq" id="WP_135603339.1">
    <property type="nucleotide sequence ID" value="NZ_CP038592.1"/>
</dbReference>